<keyword evidence="1" id="KW-0472">Membrane</keyword>
<evidence type="ECO:0000256" key="1">
    <source>
        <dbReference type="SAM" id="Phobius"/>
    </source>
</evidence>
<gene>
    <name evidence="2" type="ORF">XAT740_LOCUS52192</name>
</gene>
<comment type="caution">
    <text evidence="2">The sequence shown here is derived from an EMBL/GenBank/DDBJ whole genome shotgun (WGS) entry which is preliminary data.</text>
</comment>
<feature type="transmembrane region" description="Helical" evidence="1">
    <location>
        <begin position="40"/>
        <end position="58"/>
    </location>
</feature>
<dbReference type="EMBL" id="CAJNOR010008535">
    <property type="protein sequence ID" value="CAF1634327.1"/>
    <property type="molecule type" value="Genomic_DNA"/>
</dbReference>
<evidence type="ECO:0000313" key="3">
    <source>
        <dbReference type="Proteomes" id="UP000663828"/>
    </source>
</evidence>
<organism evidence="2 3">
    <name type="scientific">Adineta ricciae</name>
    <name type="common">Rotifer</name>
    <dbReference type="NCBI Taxonomy" id="249248"/>
    <lineage>
        <taxon>Eukaryota</taxon>
        <taxon>Metazoa</taxon>
        <taxon>Spiralia</taxon>
        <taxon>Gnathifera</taxon>
        <taxon>Rotifera</taxon>
        <taxon>Eurotatoria</taxon>
        <taxon>Bdelloidea</taxon>
        <taxon>Adinetida</taxon>
        <taxon>Adinetidae</taxon>
        <taxon>Adineta</taxon>
    </lineage>
</organism>
<evidence type="ECO:0000313" key="2">
    <source>
        <dbReference type="EMBL" id="CAF1634327.1"/>
    </source>
</evidence>
<feature type="transmembrane region" description="Helical" evidence="1">
    <location>
        <begin position="179"/>
        <end position="197"/>
    </location>
</feature>
<keyword evidence="1" id="KW-1133">Transmembrane helix</keyword>
<feature type="transmembrane region" description="Helical" evidence="1">
    <location>
        <begin position="147"/>
        <end position="167"/>
    </location>
</feature>
<name>A0A816DG83_ADIRI</name>
<keyword evidence="3" id="KW-1185">Reference proteome</keyword>
<sequence>STSIDSIQQTNFDFIVVTEIYPTNIEMKIKYDIPRAHEDYAMVFCIVLMFAAGMFHSLQLRLNNVHRSVARSRLSNQTNDIPEIPVCGIPYDALRCSVLQSTDPEILKHCFTDTLLMLSRISVPVFMVMIVLFLQFAFTIDGKHSRLVVRTLWMICAFALVIITYGIHHDSCFHNHTFLLMNLSAGPPFTIIVNFMLEGRERSFPLHRNYNNSNHASIEVDDGPAEPADNRLILWVEIV</sequence>
<keyword evidence="1" id="KW-0812">Transmembrane</keyword>
<accession>A0A816DG83</accession>
<reference evidence="2" key="1">
    <citation type="submission" date="2021-02" db="EMBL/GenBank/DDBJ databases">
        <authorList>
            <person name="Nowell W R."/>
        </authorList>
    </citation>
    <scope>NUCLEOTIDE SEQUENCE</scope>
</reference>
<feature type="transmembrane region" description="Helical" evidence="1">
    <location>
        <begin position="121"/>
        <end position="140"/>
    </location>
</feature>
<proteinExistence type="predicted"/>
<dbReference type="Proteomes" id="UP000663828">
    <property type="component" value="Unassembled WGS sequence"/>
</dbReference>
<feature type="non-terminal residue" evidence="2">
    <location>
        <position position="1"/>
    </location>
</feature>
<protein>
    <submittedName>
        <fullName evidence="2">Uncharacterized protein</fullName>
    </submittedName>
</protein>
<dbReference type="AlphaFoldDB" id="A0A816DG83"/>